<keyword evidence="5 8" id="KW-1133">Transmembrane helix</keyword>
<dbReference type="Pfam" id="PF00909">
    <property type="entry name" value="Ammonium_transp"/>
    <property type="match status" value="1"/>
</dbReference>
<dbReference type="InterPro" id="IPR024041">
    <property type="entry name" value="NH4_transpt_AmtB-like_dom"/>
</dbReference>
<dbReference type="NCBIfam" id="TIGR00836">
    <property type="entry name" value="amt"/>
    <property type="match status" value="1"/>
</dbReference>
<keyword evidence="12" id="KW-1185">Reference proteome</keyword>
<feature type="compositionally biased region" description="Basic and acidic residues" evidence="10">
    <location>
        <begin position="485"/>
        <end position="495"/>
    </location>
</feature>
<evidence type="ECO:0000256" key="8">
    <source>
        <dbReference type="RuleBase" id="RU362002"/>
    </source>
</evidence>
<evidence type="ECO:0000256" key="3">
    <source>
        <dbReference type="ARBA" id="ARBA00022448"/>
    </source>
</evidence>
<dbReference type="SUPFAM" id="SSF111352">
    <property type="entry name" value="Ammonium transporter"/>
    <property type="match status" value="1"/>
</dbReference>
<evidence type="ECO:0000256" key="5">
    <source>
        <dbReference type="ARBA" id="ARBA00022989"/>
    </source>
</evidence>
<dbReference type="InParanoid" id="A0A1S3JUD6"/>
<feature type="transmembrane region" description="Helical" evidence="8">
    <location>
        <begin position="300"/>
        <end position="317"/>
    </location>
</feature>
<dbReference type="PANTHER" id="PTHR11730">
    <property type="entry name" value="AMMONIUM TRANSPORTER"/>
    <property type="match status" value="1"/>
</dbReference>
<dbReference type="InterPro" id="IPR001905">
    <property type="entry name" value="Ammonium_transpt"/>
</dbReference>
<protein>
    <recommendedName>
        <fullName evidence="8">Ammonium transporter</fullName>
    </recommendedName>
</protein>
<evidence type="ECO:0000256" key="7">
    <source>
        <dbReference type="ARBA" id="ARBA00023177"/>
    </source>
</evidence>
<feature type="transmembrane region" description="Helical" evidence="8">
    <location>
        <begin position="387"/>
        <end position="413"/>
    </location>
</feature>
<evidence type="ECO:0000256" key="9">
    <source>
        <dbReference type="SAM" id="Coils"/>
    </source>
</evidence>
<feature type="transmembrane region" description="Helical" evidence="8">
    <location>
        <begin position="323"/>
        <end position="344"/>
    </location>
</feature>
<feature type="coiled-coil region" evidence="9">
    <location>
        <begin position="5"/>
        <end position="32"/>
    </location>
</feature>
<feature type="transmembrane region" description="Helical" evidence="8">
    <location>
        <begin position="183"/>
        <end position="204"/>
    </location>
</feature>
<feature type="domain" description="Ammonium transporter AmtB-like" evidence="11">
    <location>
        <begin position="37"/>
        <end position="443"/>
    </location>
</feature>
<proteinExistence type="inferred from homology"/>
<evidence type="ECO:0000313" key="12">
    <source>
        <dbReference type="Proteomes" id="UP000085678"/>
    </source>
</evidence>
<dbReference type="InterPro" id="IPR018047">
    <property type="entry name" value="Ammonium_transpt_CS"/>
</dbReference>
<feature type="transmembrane region" description="Helical" evidence="8">
    <location>
        <begin position="262"/>
        <end position="280"/>
    </location>
</feature>
<keyword evidence="3 8" id="KW-0813">Transport</keyword>
<keyword evidence="6 8" id="KW-0472">Membrane</keyword>
<dbReference type="OrthoDB" id="534912at2759"/>
<sequence>MADPLDQLEFNLTELLRDYKDTKEVLRALQASVDVFFLFTMSIIIFFMQAGFALLECGAVRSKNTTNILIKNMLDAYISGIAYWGFGYALAFGEPDNAFLGWRYWFSEGIPDGKLSHWFFHFVFAATAATIVSGAMAERCEFIAYFFYSSVITGFVYPIVTHWAWSEKGWLAVGFGGVGYQDFAGSGVVHLLGGTAALVGAAFLGARIGRFDDDGTPKPISGHNVPLAALGGFILMFGFFAFNGGSQASVSKSGDGLAISHAMMNTIISASFAAFTALLAKKFGPAVYYCDRHSTDDWKLLSTINGALTGMVAVCAGCNVMEPWAACVLGLISGITYLLWSWGVEKMKIDDPLDAVAVHGGGGLCGLLLAPILKIDGIIYNPSNTEAWLGFGVNMLGAVAIIFWTAAISAIIFGSLKAFKLLRVEQELEIRGLDVPKHGEPAYPSEAWGDGWSAGHINAKGKNRMNSSGGLETFVLPVVLPGQEGDDKSGTRKDSQVNFNLENSDADGYSNEAFSEKGESTKF</sequence>
<dbReference type="GO" id="GO:0097272">
    <property type="term" value="P:ammonium homeostasis"/>
    <property type="evidence" value="ECO:0007669"/>
    <property type="project" value="TreeGrafter"/>
</dbReference>
<evidence type="ECO:0000259" key="11">
    <source>
        <dbReference type="Pfam" id="PF00909"/>
    </source>
</evidence>
<feature type="transmembrane region" description="Helical" evidence="8">
    <location>
        <begin position="76"/>
        <end position="95"/>
    </location>
</feature>
<comment type="subcellular location">
    <subcellularLocation>
        <location evidence="8">Cell membrane</location>
        <topology evidence="8">Multi-pass membrane protein</topology>
    </subcellularLocation>
    <subcellularLocation>
        <location evidence="1">Membrane</location>
        <topology evidence="1">Multi-pass membrane protein</topology>
    </subcellularLocation>
</comment>
<accession>A0A1S3JUD6</accession>
<feature type="transmembrane region" description="Helical" evidence="8">
    <location>
        <begin position="356"/>
        <end position="375"/>
    </location>
</feature>
<dbReference type="STRING" id="7574.A0A1S3JUD6"/>
<keyword evidence="7 8" id="KW-0924">Ammonia transport</keyword>
<dbReference type="PROSITE" id="PS01219">
    <property type="entry name" value="AMMONIUM_TRANSP"/>
    <property type="match status" value="1"/>
</dbReference>
<dbReference type="InterPro" id="IPR029020">
    <property type="entry name" value="Ammonium/urea_transptr"/>
</dbReference>
<feature type="transmembrane region" description="Helical" evidence="8">
    <location>
        <begin position="115"/>
        <end position="135"/>
    </location>
</feature>
<evidence type="ECO:0000313" key="13">
    <source>
        <dbReference type="RefSeq" id="XP_013413938.1"/>
    </source>
</evidence>
<dbReference type="FunFam" id="1.10.3430.10:FF:000010">
    <property type="entry name" value="Ammonium transporter"/>
    <property type="match status" value="1"/>
</dbReference>
<evidence type="ECO:0000256" key="4">
    <source>
        <dbReference type="ARBA" id="ARBA00022692"/>
    </source>
</evidence>
<feature type="transmembrane region" description="Helical" evidence="8">
    <location>
        <begin position="142"/>
        <end position="163"/>
    </location>
</feature>
<gene>
    <name evidence="13" type="primary">LOC106176211</name>
</gene>
<evidence type="ECO:0000256" key="6">
    <source>
        <dbReference type="ARBA" id="ARBA00023136"/>
    </source>
</evidence>
<dbReference type="GO" id="GO:0005886">
    <property type="term" value="C:plasma membrane"/>
    <property type="evidence" value="ECO:0007669"/>
    <property type="project" value="UniProtKB-SubCell"/>
</dbReference>
<evidence type="ECO:0000256" key="10">
    <source>
        <dbReference type="SAM" id="MobiDB-lite"/>
    </source>
</evidence>
<dbReference type="AlphaFoldDB" id="A0A1S3JUD6"/>
<dbReference type="Proteomes" id="UP000085678">
    <property type="component" value="Unplaced"/>
</dbReference>
<evidence type="ECO:0000256" key="2">
    <source>
        <dbReference type="ARBA" id="ARBA00005887"/>
    </source>
</evidence>
<organism evidence="12 13">
    <name type="scientific">Lingula anatina</name>
    <name type="common">Brachiopod</name>
    <name type="synonym">Lingula unguis</name>
    <dbReference type="NCBI Taxonomy" id="7574"/>
    <lineage>
        <taxon>Eukaryota</taxon>
        <taxon>Metazoa</taxon>
        <taxon>Spiralia</taxon>
        <taxon>Lophotrochozoa</taxon>
        <taxon>Brachiopoda</taxon>
        <taxon>Linguliformea</taxon>
        <taxon>Lingulata</taxon>
        <taxon>Lingulida</taxon>
        <taxon>Linguloidea</taxon>
        <taxon>Lingulidae</taxon>
        <taxon>Lingula</taxon>
    </lineage>
</organism>
<dbReference type="RefSeq" id="XP_013413938.1">
    <property type="nucleotide sequence ID" value="XM_013558484.1"/>
</dbReference>
<feature type="transmembrane region" description="Helical" evidence="8">
    <location>
        <begin position="35"/>
        <end position="55"/>
    </location>
</feature>
<feature type="transmembrane region" description="Helical" evidence="8">
    <location>
        <begin position="225"/>
        <end position="242"/>
    </location>
</feature>
<feature type="region of interest" description="Disordered" evidence="10">
    <location>
        <begin position="483"/>
        <end position="523"/>
    </location>
</feature>
<name>A0A1S3JUD6_LINAN</name>
<dbReference type="GeneID" id="106176211"/>
<feature type="compositionally biased region" description="Basic and acidic residues" evidence="10">
    <location>
        <begin position="514"/>
        <end position="523"/>
    </location>
</feature>
<dbReference type="GO" id="GO:0008519">
    <property type="term" value="F:ammonium channel activity"/>
    <property type="evidence" value="ECO:0007669"/>
    <property type="project" value="InterPro"/>
</dbReference>
<evidence type="ECO:0000256" key="1">
    <source>
        <dbReference type="ARBA" id="ARBA00004141"/>
    </source>
</evidence>
<dbReference type="KEGG" id="lak:106176211"/>
<dbReference type="Gene3D" id="1.10.3430.10">
    <property type="entry name" value="Ammonium transporter AmtB like domains"/>
    <property type="match status" value="1"/>
</dbReference>
<reference evidence="13" key="1">
    <citation type="submission" date="2025-08" db="UniProtKB">
        <authorList>
            <consortium name="RefSeq"/>
        </authorList>
    </citation>
    <scope>IDENTIFICATION</scope>
    <source>
        <tissue evidence="13">Gonads</tissue>
    </source>
</reference>
<comment type="similarity">
    <text evidence="2 8">Belongs to the ammonia transporter channel (TC 1.A.11.2) family.</text>
</comment>
<dbReference type="PANTHER" id="PTHR11730:SF6">
    <property type="entry name" value="AMMONIUM TRANSPORTER"/>
    <property type="match status" value="1"/>
</dbReference>
<keyword evidence="9" id="KW-0175">Coiled coil</keyword>
<keyword evidence="4 8" id="KW-0812">Transmembrane</keyword>
<dbReference type="OMA" id="GCDFKFS"/>